<gene>
    <name evidence="1" type="ORF">BLJG463_01054</name>
</gene>
<protein>
    <submittedName>
        <fullName evidence="1">Uncharacterized protein</fullName>
    </submittedName>
</protein>
<reference evidence="1 2" key="1">
    <citation type="submission" date="2019-07" db="EMBL/GenBank/DDBJ databases">
        <authorList>
            <person name="Hibberd C M."/>
            <person name="Gehrig L. J."/>
            <person name="Chang H.-W."/>
            <person name="Venkatesh S."/>
        </authorList>
    </citation>
    <scope>NUCLEOTIDE SEQUENCE [LARGE SCALE GENOMIC DNA]</scope>
    <source>
        <strain evidence="1">Bifidobacterium_longum_subsp_infantis_JG_Bg463</strain>
    </source>
</reference>
<evidence type="ECO:0000313" key="1">
    <source>
        <dbReference type="EMBL" id="VUX32216.1"/>
    </source>
</evidence>
<evidence type="ECO:0000313" key="2">
    <source>
        <dbReference type="Proteomes" id="UP000345266"/>
    </source>
</evidence>
<proteinExistence type="predicted"/>
<sequence length="187" mass="20612">MRSAFAGMLLGVVWLALAWILTGVLPVAAWMVLSVIASLWFLVFKALVGYLPWTVLVFMPDIDQIVTRRYRSATFSSVQSSLRQLGSGIVTIGVGMVLAMVGFDSSLPQQSWKASIGVAVVMLGFCTVSMIVCWIVSSRLIINQQTDLDVLHEVERLRAGGDKADVDSSVRRTVERLTGLPYEECWK</sequence>
<dbReference type="Proteomes" id="UP000345266">
    <property type="component" value="Unassembled WGS sequence"/>
</dbReference>
<name>A0A1S2VXE6_BIFLI</name>
<accession>A0A1S2VXE6</accession>
<dbReference type="EMBL" id="CABHNT010000022">
    <property type="protein sequence ID" value="VUX32216.1"/>
    <property type="molecule type" value="Genomic_DNA"/>
</dbReference>
<organism evidence="1 2">
    <name type="scientific">Bifidobacterium longum subsp. infantis</name>
    <dbReference type="NCBI Taxonomy" id="1682"/>
    <lineage>
        <taxon>Bacteria</taxon>
        <taxon>Bacillati</taxon>
        <taxon>Actinomycetota</taxon>
        <taxon>Actinomycetes</taxon>
        <taxon>Bifidobacteriales</taxon>
        <taxon>Bifidobacteriaceae</taxon>
        <taxon>Bifidobacterium</taxon>
    </lineage>
</organism>
<dbReference type="AlphaFoldDB" id="A0A1S2VXE6"/>